<feature type="compositionally biased region" description="Basic and acidic residues" evidence="1">
    <location>
        <begin position="153"/>
        <end position="182"/>
    </location>
</feature>
<dbReference type="EMBL" id="LAZR01006415">
    <property type="protein sequence ID" value="KKM92265.1"/>
    <property type="molecule type" value="Genomic_DNA"/>
</dbReference>
<name>A0A0F9NTV1_9ZZZZ</name>
<evidence type="ECO:0000256" key="1">
    <source>
        <dbReference type="SAM" id="MobiDB-lite"/>
    </source>
</evidence>
<dbReference type="AlphaFoldDB" id="A0A0F9NTV1"/>
<proteinExistence type="predicted"/>
<gene>
    <name evidence="2" type="ORF">LCGC14_1220180</name>
</gene>
<sequence>MSENENSLGYLDLGLDDDVVAWDGTTSYVNPGEYIVECTKVEGGQSNSGNRKMVLTYEIKEALGDRGEENGDQVGRTIVQSQSLDTSKDAVAGRLKSLFTALVGKMDKRGGIEADKLIGAQMVCEVISDTYTKIDPVTQEKIEKSTIKVVRERHLDTLDAGDDGKGGKGGDDDKDEKDDAPKRGARGRRSRSSNARSAEA</sequence>
<reference evidence="2" key="1">
    <citation type="journal article" date="2015" name="Nature">
        <title>Complex archaea that bridge the gap between prokaryotes and eukaryotes.</title>
        <authorList>
            <person name="Spang A."/>
            <person name="Saw J.H."/>
            <person name="Jorgensen S.L."/>
            <person name="Zaremba-Niedzwiedzka K."/>
            <person name="Martijn J."/>
            <person name="Lind A.E."/>
            <person name="van Eijk R."/>
            <person name="Schleper C."/>
            <person name="Guy L."/>
            <person name="Ettema T.J."/>
        </authorList>
    </citation>
    <scope>NUCLEOTIDE SEQUENCE</scope>
</reference>
<evidence type="ECO:0000313" key="2">
    <source>
        <dbReference type="EMBL" id="KKM92265.1"/>
    </source>
</evidence>
<evidence type="ECO:0008006" key="3">
    <source>
        <dbReference type="Google" id="ProtNLM"/>
    </source>
</evidence>
<protein>
    <recommendedName>
        <fullName evidence="3">DUF669 domain-containing protein</fullName>
    </recommendedName>
</protein>
<comment type="caution">
    <text evidence="2">The sequence shown here is derived from an EMBL/GenBank/DDBJ whole genome shotgun (WGS) entry which is preliminary data.</text>
</comment>
<feature type="region of interest" description="Disordered" evidence="1">
    <location>
        <begin position="153"/>
        <end position="200"/>
    </location>
</feature>
<accession>A0A0F9NTV1</accession>
<organism evidence="2">
    <name type="scientific">marine sediment metagenome</name>
    <dbReference type="NCBI Taxonomy" id="412755"/>
    <lineage>
        <taxon>unclassified sequences</taxon>
        <taxon>metagenomes</taxon>
        <taxon>ecological metagenomes</taxon>
    </lineage>
</organism>